<dbReference type="AlphaFoldDB" id="A0A6C0KB26"/>
<proteinExistence type="predicted"/>
<organism evidence="2">
    <name type="scientific">viral metagenome</name>
    <dbReference type="NCBI Taxonomy" id="1070528"/>
    <lineage>
        <taxon>unclassified sequences</taxon>
        <taxon>metagenomes</taxon>
        <taxon>organismal metagenomes</taxon>
    </lineage>
</organism>
<reference evidence="2" key="1">
    <citation type="journal article" date="2020" name="Nature">
        <title>Giant virus diversity and host interactions through global metagenomics.</title>
        <authorList>
            <person name="Schulz F."/>
            <person name="Roux S."/>
            <person name="Paez-Espino D."/>
            <person name="Jungbluth S."/>
            <person name="Walsh D.A."/>
            <person name="Denef V.J."/>
            <person name="McMahon K.D."/>
            <person name="Konstantinidis K.T."/>
            <person name="Eloe-Fadrosh E.A."/>
            <person name="Kyrpides N.C."/>
            <person name="Woyke T."/>
        </authorList>
    </citation>
    <scope>NUCLEOTIDE SEQUENCE</scope>
    <source>
        <strain evidence="2">GVMAG-S-1101178-73</strain>
    </source>
</reference>
<sequence length="228" mass="26488">MTSNTDNNNNDYDYGYIYCISNDASMPNIVNIGLTWMTPEQKIEDINGLPRLWRPPTPYKCEFAKRVLDAENKKNAIYKVLSASRITPKQRFFRVSIEEVRTLFDLMDGEYWNAADAADATDYTDIYDIPENDTQIDSILEKKSKKLAMLEDMLDKKELEIKGIEEKMLECLFQKCEDLEMELENKKTELKEINAVIEERKAALKDLTTTDDTDYADADQIITEYLNK</sequence>
<dbReference type="EMBL" id="MN740820">
    <property type="protein sequence ID" value="QHU13384.1"/>
    <property type="molecule type" value="Genomic_DNA"/>
</dbReference>
<protein>
    <submittedName>
        <fullName evidence="2">Uncharacterized protein</fullName>
    </submittedName>
</protein>
<evidence type="ECO:0000313" key="2">
    <source>
        <dbReference type="EMBL" id="QHU13384.1"/>
    </source>
</evidence>
<accession>A0A6C0KB26</accession>
<name>A0A6C0KB26_9ZZZZ</name>
<keyword evidence="1" id="KW-0175">Coiled coil</keyword>
<feature type="coiled-coil region" evidence="1">
    <location>
        <begin position="140"/>
        <end position="203"/>
    </location>
</feature>
<evidence type="ECO:0000256" key="1">
    <source>
        <dbReference type="SAM" id="Coils"/>
    </source>
</evidence>